<dbReference type="Proteomes" id="UP001595843">
    <property type="component" value="Unassembled WGS sequence"/>
</dbReference>
<keyword evidence="2" id="KW-1185">Reference proteome</keyword>
<protein>
    <submittedName>
        <fullName evidence="1">Uncharacterized protein</fullName>
    </submittedName>
</protein>
<organism evidence="1 2">
    <name type="scientific">Salinithrix halophila</name>
    <dbReference type="NCBI Taxonomy" id="1485204"/>
    <lineage>
        <taxon>Bacteria</taxon>
        <taxon>Bacillati</taxon>
        <taxon>Bacillota</taxon>
        <taxon>Bacilli</taxon>
        <taxon>Bacillales</taxon>
        <taxon>Thermoactinomycetaceae</taxon>
        <taxon>Salinithrix</taxon>
    </lineage>
</organism>
<reference evidence="2" key="1">
    <citation type="journal article" date="2019" name="Int. J. Syst. Evol. Microbiol.">
        <title>The Global Catalogue of Microorganisms (GCM) 10K type strain sequencing project: providing services to taxonomists for standard genome sequencing and annotation.</title>
        <authorList>
            <consortium name="The Broad Institute Genomics Platform"/>
            <consortium name="The Broad Institute Genome Sequencing Center for Infectious Disease"/>
            <person name="Wu L."/>
            <person name="Ma J."/>
        </authorList>
    </citation>
    <scope>NUCLEOTIDE SEQUENCE [LARGE SCALE GENOMIC DNA]</scope>
    <source>
        <strain evidence="2">IBRC-M 10813</strain>
    </source>
</reference>
<evidence type="ECO:0000313" key="2">
    <source>
        <dbReference type="Proteomes" id="UP001595843"/>
    </source>
</evidence>
<evidence type="ECO:0000313" key="1">
    <source>
        <dbReference type="EMBL" id="MFC4077476.1"/>
    </source>
</evidence>
<gene>
    <name evidence="1" type="ORF">ACFOUO_11755</name>
</gene>
<name>A0ABV8JFD5_9BACL</name>
<sequence length="42" mass="4562">MGFVVIDGHPYVFVANLDGSGAQAKEITLKILRKRGLLPCFS</sequence>
<accession>A0ABV8JFD5</accession>
<proteinExistence type="predicted"/>
<dbReference type="RefSeq" id="WP_380705289.1">
    <property type="nucleotide sequence ID" value="NZ_JBHSAP010000015.1"/>
</dbReference>
<comment type="caution">
    <text evidence="1">The sequence shown here is derived from an EMBL/GenBank/DDBJ whole genome shotgun (WGS) entry which is preliminary data.</text>
</comment>
<dbReference type="EMBL" id="JBHSAP010000015">
    <property type="protein sequence ID" value="MFC4077476.1"/>
    <property type="molecule type" value="Genomic_DNA"/>
</dbReference>